<gene>
    <name evidence="3" type="ORF">KK1_009531</name>
</gene>
<dbReference type="EMBL" id="CM003605">
    <property type="protein sequence ID" value="KYP70318.1"/>
    <property type="molecule type" value="Genomic_DNA"/>
</dbReference>
<evidence type="ECO:0000313" key="3">
    <source>
        <dbReference type="EMBL" id="KYP70318.1"/>
    </source>
</evidence>
<dbReference type="PANTHER" id="PTHR36801:SF3">
    <property type="entry name" value="OS06G0150300 PROTEIN"/>
    <property type="match status" value="1"/>
</dbReference>
<keyword evidence="2" id="KW-0472">Membrane</keyword>
<keyword evidence="2" id="KW-1133">Transmembrane helix</keyword>
<feature type="region of interest" description="Disordered" evidence="1">
    <location>
        <begin position="46"/>
        <end position="88"/>
    </location>
</feature>
<organism evidence="3 4">
    <name type="scientific">Cajanus cajan</name>
    <name type="common">Pigeon pea</name>
    <name type="synonym">Cajanus indicus</name>
    <dbReference type="NCBI Taxonomy" id="3821"/>
    <lineage>
        <taxon>Eukaryota</taxon>
        <taxon>Viridiplantae</taxon>
        <taxon>Streptophyta</taxon>
        <taxon>Embryophyta</taxon>
        <taxon>Tracheophyta</taxon>
        <taxon>Spermatophyta</taxon>
        <taxon>Magnoliopsida</taxon>
        <taxon>eudicotyledons</taxon>
        <taxon>Gunneridae</taxon>
        <taxon>Pentapetalae</taxon>
        <taxon>rosids</taxon>
        <taxon>fabids</taxon>
        <taxon>Fabales</taxon>
        <taxon>Fabaceae</taxon>
        <taxon>Papilionoideae</taxon>
        <taxon>50 kb inversion clade</taxon>
        <taxon>NPAAA clade</taxon>
        <taxon>indigoferoid/millettioid clade</taxon>
        <taxon>Phaseoleae</taxon>
        <taxon>Cajanus</taxon>
    </lineage>
</organism>
<accession>A0A151TTK2</accession>
<sequence>MGRRVPIESLSLIHPLIYLSFVAAGFAASMAIITAMCGIGFLRKPSTPPAPSSDPVESVATPPSDAEAENDEDKEMQKELPLPPALQPKDPFIAERMKRVTSERKAPLSLSIKMPRSLSVARNWEHHHHKEKEEKVKGKIEGKLKAEESVWMKTIILGEKCVPDQESDAVLYEGKGKRITAYHTKRHSTASFLDTDALSSAIPQTQTIHQNNIITP</sequence>
<evidence type="ECO:0008006" key="5">
    <source>
        <dbReference type="Google" id="ProtNLM"/>
    </source>
</evidence>
<keyword evidence="4" id="KW-1185">Reference proteome</keyword>
<proteinExistence type="predicted"/>
<reference evidence="3 4" key="1">
    <citation type="journal article" date="2012" name="Nat. Biotechnol.">
        <title>Draft genome sequence of pigeonpea (Cajanus cajan), an orphan legume crop of resource-poor farmers.</title>
        <authorList>
            <person name="Varshney R.K."/>
            <person name="Chen W."/>
            <person name="Li Y."/>
            <person name="Bharti A.K."/>
            <person name="Saxena R.K."/>
            <person name="Schlueter J.A."/>
            <person name="Donoghue M.T."/>
            <person name="Azam S."/>
            <person name="Fan G."/>
            <person name="Whaley A.M."/>
            <person name="Farmer A.D."/>
            <person name="Sheridan J."/>
            <person name="Iwata A."/>
            <person name="Tuteja R."/>
            <person name="Penmetsa R.V."/>
            <person name="Wu W."/>
            <person name="Upadhyaya H.D."/>
            <person name="Yang S.P."/>
            <person name="Shah T."/>
            <person name="Saxena K.B."/>
            <person name="Michael T."/>
            <person name="McCombie W.R."/>
            <person name="Yang B."/>
            <person name="Zhang G."/>
            <person name="Yang H."/>
            <person name="Wang J."/>
            <person name="Spillane C."/>
            <person name="Cook D.R."/>
            <person name="May G.D."/>
            <person name="Xu X."/>
            <person name="Jackson S.A."/>
        </authorList>
    </citation>
    <scope>NUCLEOTIDE SEQUENCE [LARGE SCALE GENOMIC DNA]</scope>
    <source>
        <strain evidence="4">cv. Asha</strain>
    </source>
</reference>
<dbReference type="PANTHER" id="PTHR36801">
    <property type="entry name" value="OS06G0150200 PROTEIN"/>
    <property type="match status" value="1"/>
</dbReference>
<keyword evidence="2" id="KW-0812">Transmembrane</keyword>
<dbReference type="Gramene" id="C.cajan_09270.t">
    <property type="protein sequence ID" value="C.cajan_09270.t.cds1"/>
    <property type="gene ID" value="C.cajan_09270"/>
</dbReference>
<dbReference type="Proteomes" id="UP000075243">
    <property type="component" value="Chromosome 3"/>
</dbReference>
<dbReference type="OMA" id="STYHPKQ"/>
<feature type="transmembrane region" description="Helical" evidence="2">
    <location>
        <begin position="16"/>
        <end position="42"/>
    </location>
</feature>
<evidence type="ECO:0000313" key="4">
    <source>
        <dbReference type="Proteomes" id="UP000075243"/>
    </source>
</evidence>
<evidence type="ECO:0000256" key="1">
    <source>
        <dbReference type="SAM" id="MobiDB-lite"/>
    </source>
</evidence>
<evidence type="ECO:0000256" key="2">
    <source>
        <dbReference type="SAM" id="Phobius"/>
    </source>
</evidence>
<dbReference type="AlphaFoldDB" id="A0A151TTK2"/>
<protein>
    <recommendedName>
        <fullName evidence="5">Transmembrane protein</fullName>
    </recommendedName>
</protein>
<name>A0A151TTK2_CAJCA</name>